<dbReference type="Proteomes" id="UP000230069">
    <property type="component" value="Unassembled WGS sequence"/>
</dbReference>
<keyword evidence="2" id="KW-1185">Reference proteome</keyword>
<evidence type="ECO:0000313" key="1">
    <source>
        <dbReference type="EMBL" id="PIA41047.1"/>
    </source>
</evidence>
<organism evidence="1 2">
    <name type="scientific">Aquilegia coerulea</name>
    <name type="common">Rocky mountain columbine</name>
    <dbReference type="NCBI Taxonomy" id="218851"/>
    <lineage>
        <taxon>Eukaryota</taxon>
        <taxon>Viridiplantae</taxon>
        <taxon>Streptophyta</taxon>
        <taxon>Embryophyta</taxon>
        <taxon>Tracheophyta</taxon>
        <taxon>Spermatophyta</taxon>
        <taxon>Magnoliopsida</taxon>
        <taxon>Ranunculales</taxon>
        <taxon>Ranunculaceae</taxon>
        <taxon>Thalictroideae</taxon>
        <taxon>Aquilegia</taxon>
    </lineage>
</organism>
<dbReference type="AlphaFoldDB" id="A0A2G5DCV2"/>
<reference evidence="1 2" key="1">
    <citation type="submission" date="2017-09" db="EMBL/GenBank/DDBJ databases">
        <title>WGS assembly of Aquilegia coerulea Goldsmith.</title>
        <authorList>
            <person name="Hodges S."/>
            <person name="Kramer E."/>
            <person name="Nordborg M."/>
            <person name="Tomkins J."/>
            <person name="Borevitz J."/>
            <person name="Derieg N."/>
            <person name="Yan J."/>
            <person name="Mihaltcheva S."/>
            <person name="Hayes R.D."/>
            <person name="Rokhsar D."/>
        </authorList>
    </citation>
    <scope>NUCLEOTIDE SEQUENCE [LARGE SCALE GENOMIC DNA]</scope>
    <source>
        <strain evidence="2">cv. Goldsmith</strain>
    </source>
</reference>
<dbReference type="EMBL" id="KZ305040">
    <property type="protein sequence ID" value="PIA41047.1"/>
    <property type="molecule type" value="Genomic_DNA"/>
</dbReference>
<accession>A0A2G5DCV2</accession>
<dbReference type="InParanoid" id="A0A2G5DCV2"/>
<evidence type="ECO:0000313" key="2">
    <source>
        <dbReference type="Proteomes" id="UP000230069"/>
    </source>
</evidence>
<name>A0A2G5DCV2_AQUCA</name>
<proteinExistence type="predicted"/>
<gene>
    <name evidence="1" type="ORF">AQUCO_02300078v1</name>
</gene>
<sequence>MHAPPYKCCVQVPARMIGKDQTNLNRSHHSSSSVKAVSRGAAKAITFTSLSLSIDREICCVSNPLT</sequence>
<protein>
    <submittedName>
        <fullName evidence="1">Uncharacterized protein</fullName>
    </submittedName>
</protein>